<keyword evidence="3" id="KW-1185">Reference proteome</keyword>
<evidence type="ECO:0000313" key="2">
    <source>
        <dbReference type="EMBL" id="MEQ2293987.1"/>
    </source>
</evidence>
<organism evidence="2 3">
    <name type="scientific">Ameca splendens</name>
    <dbReference type="NCBI Taxonomy" id="208324"/>
    <lineage>
        <taxon>Eukaryota</taxon>
        <taxon>Metazoa</taxon>
        <taxon>Chordata</taxon>
        <taxon>Craniata</taxon>
        <taxon>Vertebrata</taxon>
        <taxon>Euteleostomi</taxon>
        <taxon>Actinopterygii</taxon>
        <taxon>Neopterygii</taxon>
        <taxon>Teleostei</taxon>
        <taxon>Neoteleostei</taxon>
        <taxon>Acanthomorphata</taxon>
        <taxon>Ovalentaria</taxon>
        <taxon>Atherinomorphae</taxon>
        <taxon>Cyprinodontiformes</taxon>
        <taxon>Goodeidae</taxon>
        <taxon>Ameca</taxon>
    </lineage>
</organism>
<feature type="region of interest" description="Disordered" evidence="1">
    <location>
        <begin position="80"/>
        <end position="106"/>
    </location>
</feature>
<gene>
    <name evidence="2" type="ORF">AMECASPLE_039226</name>
</gene>
<evidence type="ECO:0000256" key="1">
    <source>
        <dbReference type="SAM" id="MobiDB-lite"/>
    </source>
</evidence>
<accession>A0ABV0YK76</accession>
<evidence type="ECO:0000313" key="3">
    <source>
        <dbReference type="Proteomes" id="UP001469553"/>
    </source>
</evidence>
<dbReference type="EMBL" id="JAHRIP010036172">
    <property type="protein sequence ID" value="MEQ2293987.1"/>
    <property type="molecule type" value="Genomic_DNA"/>
</dbReference>
<name>A0ABV0YK76_9TELE</name>
<protein>
    <submittedName>
        <fullName evidence="2">Uncharacterized protein</fullName>
    </submittedName>
</protein>
<reference evidence="2 3" key="1">
    <citation type="submission" date="2021-06" db="EMBL/GenBank/DDBJ databases">
        <authorList>
            <person name="Palmer J.M."/>
        </authorList>
    </citation>
    <scope>NUCLEOTIDE SEQUENCE [LARGE SCALE GENOMIC DNA]</scope>
    <source>
        <strain evidence="2 3">AS_MEX2019</strain>
        <tissue evidence="2">Muscle</tissue>
    </source>
</reference>
<comment type="caution">
    <text evidence="2">The sequence shown here is derived from an EMBL/GenBank/DDBJ whole genome shotgun (WGS) entry which is preliminary data.</text>
</comment>
<sequence>MLIEIDNRIRLALDEIKNVVTELNEIPIAAHVSEDEASLVNNHNEDQHGDFLNLIDQPLEDLNRPLPPDQNLNLIDQAIENLNTPSPPDSHQNPSTSHNADQHGGNFNQEVAVSSDQIGRDPPAVVEREGFNNHEIRRPYTILPPCPGNIPDLYKHHAYSH</sequence>
<proteinExistence type="predicted"/>
<dbReference type="Proteomes" id="UP001469553">
    <property type="component" value="Unassembled WGS sequence"/>
</dbReference>